<dbReference type="AlphaFoldDB" id="A0A918L0M4"/>
<evidence type="ECO:0000313" key="3">
    <source>
        <dbReference type="Proteomes" id="UP000606194"/>
    </source>
</evidence>
<feature type="region of interest" description="Disordered" evidence="1">
    <location>
        <begin position="1"/>
        <end position="54"/>
    </location>
</feature>
<accession>A0A918L0M4</accession>
<gene>
    <name evidence="2" type="ORF">GCM10010269_01940</name>
</gene>
<evidence type="ECO:0000313" key="2">
    <source>
        <dbReference type="EMBL" id="GGR66822.1"/>
    </source>
</evidence>
<sequence length="54" mass="5633">MHHPFTPAATVPVDPRPARVHEGGQSWSPSGAYALDARTPRPTPTAGCSRPGGE</sequence>
<keyword evidence="3" id="KW-1185">Reference proteome</keyword>
<dbReference type="Proteomes" id="UP000606194">
    <property type="component" value="Unassembled WGS sequence"/>
</dbReference>
<organism evidence="2 3">
    <name type="scientific">Streptomyces humidus</name>
    <dbReference type="NCBI Taxonomy" id="52259"/>
    <lineage>
        <taxon>Bacteria</taxon>
        <taxon>Bacillati</taxon>
        <taxon>Actinomycetota</taxon>
        <taxon>Actinomycetes</taxon>
        <taxon>Kitasatosporales</taxon>
        <taxon>Streptomycetaceae</taxon>
        <taxon>Streptomyces</taxon>
    </lineage>
</organism>
<dbReference type="EMBL" id="BMTL01000001">
    <property type="protein sequence ID" value="GGR66822.1"/>
    <property type="molecule type" value="Genomic_DNA"/>
</dbReference>
<evidence type="ECO:0000256" key="1">
    <source>
        <dbReference type="SAM" id="MobiDB-lite"/>
    </source>
</evidence>
<name>A0A918L0M4_9ACTN</name>
<reference evidence="2" key="2">
    <citation type="submission" date="2020-09" db="EMBL/GenBank/DDBJ databases">
        <authorList>
            <person name="Sun Q."/>
            <person name="Ohkuma M."/>
        </authorList>
    </citation>
    <scope>NUCLEOTIDE SEQUENCE</scope>
    <source>
        <strain evidence="2">JCM 4386</strain>
    </source>
</reference>
<reference evidence="2" key="1">
    <citation type="journal article" date="2014" name="Int. J. Syst. Evol. Microbiol.">
        <title>Complete genome sequence of Corynebacterium casei LMG S-19264T (=DSM 44701T), isolated from a smear-ripened cheese.</title>
        <authorList>
            <consortium name="US DOE Joint Genome Institute (JGI-PGF)"/>
            <person name="Walter F."/>
            <person name="Albersmeier A."/>
            <person name="Kalinowski J."/>
            <person name="Ruckert C."/>
        </authorList>
    </citation>
    <scope>NUCLEOTIDE SEQUENCE</scope>
    <source>
        <strain evidence="2">JCM 4386</strain>
    </source>
</reference>
<proteinExistence type="predicted"/>
<comment type="caution">
    <text evidence="2">The sequence shown here is derived from an EMBL/GenBank/DDBJ whole genome shotgun (WGS) entry which is preliminary data.</text>
</comment>
<protein>
    <submittedName>
        <fullName evidence="2">Uncharacterized protein</fullName>
    </submittedName>
</protein>